<dbReference type="Pfam" id="PF24762">
    <property type="entry name" value="TPR_IF140-IFT172"/>
    <property type="match status" value="1"/>
</dbReference>
<dbReference type="Pfam" id="PF23385">
    <property type="entry name" value="Beta-prop_IFT140_2nd"/>
    <property type="match status" value="1"/>
</dbReference>
<evidence type="ECO:0000256" key="4">
    <source>
        <dbReference type="ARBA" id="ARBA00023069"/>
    </source>
</evidence>
<protein>
    <submittedName>
        <fullName evidence="8">Intraflagellar transport protein 140-like protein WD and tetratricopeptide repeats protein 2</fullName>
    </submittedName>
</protein>
<dbReference type="InterPro" id="IPR056155">
    <property type="entry name" value="Beta-prop_IFT140_2nd"/>
</dbReference>
<keyword evidence="3" id="KW-0677">Repeat</keyword>
<sequence length="389" mass="43560">MSAGYSQQMAAVQLSSSQLSITQFSTGAHLALLSDIHIEGVCVGKDSVTVWSGKQVAVYELSGTTFNIKGSFPCDSKIVGVYGENLYTVEANRVQRRTQQGTVKQLLAFSKAEGNPVPCNRHRHRTQHGILLQDRFLEPSGLKTFTPEQLLNLALLSNPKDMMEAAHYYKEKGVYLDRTVALYHKAGCVSKALELAGSTQQFPAIQLIVEDLKDPALLKRYCDFFITQSQYDELLVAAKKYHQALELCISQKLTVTEELAEKLTATDSIEARKELLQRIAECYVRQGNYRPAAKRYTQAGNKLKAMSVLLKSGDTEKIHKIALIKTYIKARGLYEEDSWEAIRMCEALLEEPNEVQCYISPVSLKALQKLTGLTLELNPNVKEEDEEED</sequence>
<dbReference type="PANTHER" id="PTHR15722:SF7">
    <property type="entry name" value="INTRAFLAGELLAR TRANSPORT PROTEIN 140 HOMOLOG"/>
    <property type="match status" value="1"/>
</dbReference>
<dbReference type="InterPro" id="IPR056168">
    <property type="entry name" value="TPR_IF140/IFT172/WDR19"/>
</dbReference>
<proteinExistence type="predicted"/>
<keyword evidence="5" id="KW-0966">Cell projection</keyword>
<dbReference type="GO" id="GO:0036064">
    <property type="term" value="C:ciliary basal body"/>
    <property type="evidence" value="ECO:0007669"/>
    <property type="project" value="TreeGrafter"/>
</dbReference>
<evidence type="ECO:0000259" key="6">
    <source>
        <dbReference type="Pfam" id="PF23385"/>
    </source>
</evidence>
<evidence type="ECO:0000259" key="7">
    <source>
        <dbReference type="Pfam" id="PF24762"/>
    </source>
</evidence>
<evidence type="ECO:0000256" key="1">
    <source>
        <dbReference type="ARBA" id="ARBA00004138"/>
    </source>
</evidence>
<accession>A0A5C6NYK9</accession>
<dbReference type="GO" id="GO:0005930">
    <property type="term" value="C:axoneme"/>
    <property type="evidence" value="ECO:0007669"/>
    <property type="project" value="TreeGrafter"/>
</dbReference>
<dbReference type="PANTHER" id="PTHR15722">
    <property type="entry name" value="IFT140/172-RELATED"/>
    <property type="match status" value="1"/>
</dbReference>
<dbReference type="AlphaFoldDB" id="A0A5C6NYK9"/>
<dbReference type="Proteomes" id="UP000324091">
    <property type="component" value="Chromosome 16"/>
</dbReference>
<feature type="domain" description="IF140/IFT172/WDR19 TPR" evidence="7">
    <location>
        <begin position="148"/>
        <end position="322"/>
    </location>
</feature>
<gene>
    <name evidence="8" type="ORF">D4764_16G0006120</name>
</gene>
<evidence type="ECO:0000313" key="9">
    <source>
        <dbReference type="Proteomes" id="UP000324091"/>
    </source>
</evidence>
<dbReference type="GO" id="GO:0035721">
    <property type="term" value="P:intraciliary retrograde transport"/>
    <property type="evidence" value="ECO:0007669"/>
    <property type="project" value="TreeGrafter"/>
</dbReference>
<name>A0A5C6NYK9_9TELE</name>
<evidence type="ECO:0000256" key="2">
    <source>
        <dbReference type="ARBA" id="ARBA00022574"/>
    </source>
</evidence>
<reference evidence="8 9" key="1">
    <citation type="submission" date="2019-04" db="EMBL/GenBank/DDBJ databases">
        <title>Chromosome genome assembly for Takifugu flavidus.</title>
        <authorList>
            <person name="Xiao S."/>
        </authorList>
    </citation>
    <scope>NUCLEOTIDE SEQUENCE [LARGE SCALE GENOMIC DNA]</scope>
    <source>
        <strain evidence="8">HTHZ2018</strain>
        <tissue evidence="8">Muscle</tissue>
    </source>
</reference>
<comment type="subcellular location">
    <subcellularLocation>
        <location evidence="1">Cell projection</location>
        <location evidence="1">Cilium</location>
    </subcellularLocation>
</comment>
<keyword evidence="4" id="KW-0969">Cilium</keyword>
<comment type="caution">
    <text evidence="8">The sequence shown here is derived from an EMBL/GenBank/DDBJ whole genome shotgun (WGS) entry which is preliminary data.</text>
</comment>
<keyword evidence="2" id="KW-0853">WD repeat</keyword>
<feature type="domain" description="IFT140 second beta-propeller" evidence="6">
    <location>
        <begin position="7"/>
        <end position="117"/>
    </location>
</feature>
<dbReference type="GO" id="GO:0030991">
    <property type="term" value="C:intraciliary transport particle A"/>
    <property type="evidence" value="ECO:0007669"/>
    <property type="project" value="TreeGrafter"/>
</dbReference>
<organism evidence="8 9">
    <name type="scientific">Takifugu flavidus</name>
    <name type="common">sansaifugu</name>
    <dbReference type="NCBI Taxonomy" id="433684"/>
    <lineage>
        <taxon>Eukaryota</taxon>
        <taxon>Metazoa</taxon>
        <taxon>Chordata</taxon>
        <taxon>Craniata</taxon>
        <taxon>Vertebrata</taxon>
        <taxon>Euteleostomi</taxon>
        <taxon>Actinopterygii</taxon>
        <taxon>Neopterygii</taxon>
        <taxon>Teleostei</taxon>
        <taxon>Neoteleostei</taxon>
        <taxon>Acanthomorphata</taxon>
        <taxon>Eupercaria</taxon>
        <taxon>Tetraodontiformes</taxon>
        <taxon>Tetradontoidea</taxon>
        <taxon>Tetraodontidae</taxon>
        <taxon>Takifugu</taxon>
    </lineage>
</organism>
<keyword evidence="9" id="KW-1185">Reference proteome</keyword>
<evidence type="ECO:0000256" key="3">
    <source>
        <dbReference type="ARBA" id="ARBA00022737"/>
    </source>
</evidence>
<keyword evidence="8" id="KW-0282">Flagellum</keyword>
<evidence type="ECO:0000256" key="5">
    <source>
        <dbReference type="ARBA" id="ARBA00023273"/>
    </source>
</evidence>
<dbReference type="EMBL" id="RHFK02000008">
    <property type="protein sequence ID" value="TWW72115.1"/>
    <property type="molecule type" value="Genomic_DNA"/>
</dbReference>
<evidence type="ECO:0000313" key="8">
    <source>
        <dbReference type="EMBL" id="TWW72115.1"/>
    </source>
</evidence>